<dbReference type="Proteomes" id="UP000469185">
    <property type="component" value="Unassembled WGS sequence"/>
</dbReference>
<dbReference type="Pfam" id="PF18741">
    <property type="entry name" value="MTES_1575"/>
    <property type="match status" value="1"/>
</dbReference>
<organism evidence="2 3">
    <name type="scientific">Phytoactinopolyspora alkaliphila</name>
    <dbReference type="NCBI Taxonomy" id="1783498"/>
    <lineage>
        <taxon>Bacteria</taxon>
        <taxon>Bacillati</taxon>
        <taxon>Actinomycetota</taxon>
        <taxon>Actinomycetes</taxon>
        <taxon>Jiangellales</taxon>
        <taxon>Jiangellaceae</taxon>
        <taxon>Phytoactinopolyspora</taxon>
    </lineage>
</organism>
<gene>
    <name evidence="2" type="ORF">G1H11_00650</name>
</gene>
<dbReference type="EMBL" id="JAAGOB010000001">
    <property type="protein sequence ID" value="NED93823.1"/>
    <property type="molecule type" value="Genomic_DNA"/>
</dbReference>
<dbReference type="AlphaFoldDB" id="A0A6N9YFR1"/>
<dbReference type="SUPFAM" id="SSF52980">
    <property type="entry name" value="Restriction endonuclease-like"/>
    <property type="match status" value="1"/>
</dbReference>
<evidence type="ECO:0000313" key="2">
    <source>
        <dbReference type="EMBL" id="NED93823.1"/>
    </source>
</evidence>
<name>A0A6N9YFR1_9ACTN</name>
<dbReference type="RefSeq" id="WP_163815081.1">
    <property type="nucleotide sequence ID" value="NZ_JAAGOB010000001.1"/>
</dbReference>
<dbReference type="InterPro" id="IPR011335">
    <property type="entry name" value="Restrct_endonuc-II-like"/>
</dbReference>
<accession>A0A6N9YFR1</accession>
<protein>
    <submittedName>
        <fullName evidence="2">DUF559 domain-containing protein</fullName>
    </submittedName>
</protein>
<feature type="domain" description="Restriction endonuclease type II-like" evidence="1">
    <location>
        <begin position="93"/>
        <end position="156"/>
    </location>
</feature>
<sequence length="168" mass="18978">MIDLAAILEDQLFRRVLYDVFGRDIMTVDDVLAAAEDFGGRTGLALVHRAVEDFDPASESGAEYEADALFAGAGLVFERQYEIREDGILVARLDFADEGLRLGVEIDGARFHSTPSARFYDRERDKALTRKGWHIERLTTDDVRRRPNTTIRHLRAICAQRSEAHRAA</sequence>
<dbReference type="InterPro" id="IPR049468">
    <property type="entry name" value="Restrct_endonuc-II-like_dom"/>
</dbReference>
<proteinExistence type="predicted"/>
<evidence type="ECO:0000259" key="1">
    <source>
        <dbReference type="Pfam" id="PF18741"/>
    </source>
</evidence>
<dbReference type="Gene3D" id="3.40.960.10">
    <property type="entry name" value="VSR Endonuclease"/>
    <property type="match status" value="1"/>
</dbReference>
<evidence type="ECO:0000313" key="3">
    <source>
        <dbReference type="Proteomes" id="UP000469185"/>
    </source>
</evidence>
<keyword evidence="3" id="KW-1185">Reference proteome</keyword>
<reference evidence="2 3" key="1">
    <citation type="submission" date="2020-02" db="EMBL/GenBank/DDBJ databases">
        <authorList>
            <person name="Li X.-J."/>
            <person name="Feng X.-M."/>
        </authorList>
    </citation>
    <scope>NUCLEOTIDE SEQUENCE [LARGE SCALE GENOMIC DNA]</scope>
    <source>
        <strain evidence="2 3">CGMCC 4.7225</strain>
    </source>
</reference>
<comment type="caution">
    <text evidence="2">The sequence shown here is derived from an EMBL/GenBank/DDBJ whole genome shotgun (WGS) entry which is preliminary data.</text>
</comment>